<accession>K1QIQ2</accession>
<name>K1QIQ2_MAGGI</name>
<dbReference type="InterPro" id="IPR051242">
    <property type="entry name" value="WD-EF-hand_domain"/>
</dbReference>
<evidence type="ECO:0000256" key="1">
    <source>
        <dbReference type="ARBA" id="ARBA00022737"/>
    </source>
</evidence>
<dbReference type="PANTHER" id="PTHR44324:SF1">
    <property type="entry name" value="WD REPEAT-CONTAINING PROTEIN 49"/>
    <property type="match status" value="1"/>
</dbReference>
<protein>
    <submittedName>
        <fullName evidence="2">Uncharacterized protein</fullName>
    </submittedName>
</protein>
<proteinExistence type="predicted"/>
<keyword evidence="1" id="KW-0677">Repeat</keyword>
<dbReference type="AlphaFoldDB" id="K1QIQ2"/>
<dbReference type="PANTHER" id="PTHR44324">
    <property type="entry name" value="WD40 REPEAT DOMAIN 95"/>
    <property type="match status" value="1"/>
</dbReference>
<gene>
    <name evidence="2" type="ORF">CGI_10020080</name>
</gene>
<sequence length="92" mass="10340">MGNKLEFNCQYKVQGMEFTPLCLDYWYNPKDANEAILCWGDVGGFVNCLFFNSANIALFERPPAPAGEKQGSARSRSYPMSEVIVCLLYTAK</sequence>
<reference evidence="2" key="1">
    <citation type="journal article" date="2012" name="Nature">
        <title>The oyster genome reveals stress adaptation and complexity of shell formation.</title>
        <authorList>
            <person name="Zhang G."/>
            <person name="Fang X."/>
            <person name="Guo X."/>
            <person name="Li L."/>
            <person name="Luo R."/>
            <person name="Xu F."/>
            <person name="Yang P."/>
            <person name="Zhang L."/>
            <person name="Wang X."/>
            <person name="Qi H."/>
            <person name="Xiong Z."/>
            <person name="Que H."/>
            <person name="Xie Y."/>
            <person name="Holland P.W."/>
            <person name="Paps J."/>
            <person name="Zhu Y."/>
            <person name="Wu F."/>
            <person name="Chen Y."/>
            <person name="Wang J."/>
            <person name="Peng C."/>
            <person name="Meng J."/>
            <person name="Yang L."/>
            <person name="Liu J."/>
            <person name="Wen B."/>
            <person name="Zhang N."/>
            <person name="Huang Z."/>
            <person name="Zhu Q."/>
            <person name="Feng Y."/>
            <person name="Mount A."/>
            <person name="Hedgecock D."/>
            <person name="Xu Z."/>
            <person name="Liu Y."/>
            <person name="Domazet-Loso T."/>
            <person name="Du Y."/>
            <person name="Sun X."/>
            <person name="Zhang S."/>
            <person name="Liu B."/>
            <person name="Cheng P."/>
            <person name="Jiang X."/>
            <person name="Li J."/>
            <person name="Fan D."/>
            <person name="Wang W."/>
            <person name="Fu W."/>
            <person name="Wang T."/>
            <person name="Wang B."/>
            <person name="Zhang J."/>
            <person name="Peng Z."/>
            <person name="Li Y."/>
            <person name="Li N."/>
            <person name="Wang J."/>
            <person name="Chen M."/>
            <person name="He Y."/>
            <person name="Tan F."/>
            <person name="Song X."/>
            <person name="Zheng Q."/>
            <person name="Huang R."/>
            <person name="Yang H."/>
            <person name="Du X."/>
            <person name="Chen L."/>
            <person name="Yang M."/>
            <person name="Gaffney P.M."/>
            <person name="Wang S."/>
            <person name="Luo L."/>
            <person name="She Z."/>
            <person name="Ming Y."/>
            <person name="Huang W."/>
            <person name="Zhang S."/>
            <person name="Huang B."/>
            <person name="Zhang Y."/>
            <person name="Qu T."/>
            <person name="Ni P."/>
            <person name="Miao G."/>
            <person name="Wang J."/>
            <person name="Wang Q."/>
            <person name="Steinberg C.E."/>
            <person name="Wang H."/>
            <person name="Li N."/>
            <person name="Qian L."/>
            <person name="Zhang G."/>
            <person name="Li Y."/>
            <person name="Yang H."/>
            <person name="Liu X."/>
            <person name="Wang J."/>
            <person name="Yin Y."/>
            <person name="Wang J."/>
        </authorList>
    </citation>
    <scope>NUCLEOTIDE SEQUENCE [LARGE SCALE GENOMIC DNA]</scope>
    <source>
        <strain evidence="2">05x7-T-G4-1.051#20</strain>
    </source>
</reference>
<evidence type="ECO:0000313" key="2">
    <source>
        <dbReference type="EMBL" id="EKC33638.1"/>
    </source>
</evidence>
<dbReference type="HOGENOM" id="CLU_2415450_0_0_1"/>
<dbReference type="InParanoid" id="K1QIQ2"/>
<dbReference type="EMBL" id="JH823241">
    <property type="protein sequence ID" value="EKC33638.1"/>
    <property type="molecule type" value="Genomic_DNA"/>
</dbReference>
<organism evidence="2">
    <name type="scientific">Magallana gigas</name>
    <name type="common">Pacific oyster</name>
    <name type="synonym">Crassostrea gigas</name>
    <dbReference type="NCBI Taxonomy" id="29159"/>
    <lineage>
        <taxon>Eukaryota</taxon>
        <taxon>Metazoa</taxon>
        <taxon>Spiralia</taxon>
        <taxon>Lophotrochozoa</taxon>
        <taxon>Mollusca</taxon>
        <taxon>Bivalvia</taxon>
        <taxon>Autobranchia</taxon>
        <taxon>Pteriomorphia</taxon>
        <taxon>Ostreida</taxon>
        <taxon>Ostreoidea</taxon>
        <taxon>Ostreidae</taxon>
        <taxon>Magallana</taxon>
    </lineage>
</organism>